<gene>
    <name evidence="1" type="ORF">CHC34_27580</name>
    <name evidence="2" type="ORF">F6X26_26815</name>
</gene>
<reference evidence="2" key="2">
    <citation type="submission" date="2019-09" db="EMBL/GenBank/DDBJ databases">
        <authorList>
            <consortium name="PulseNet: The National Subtyping Network for Foodborne Disease Surveillance"/>
            <person name="Tarr C.L."/>
            <person name="Trees E."/>
            <person name="Katz L.S."/>
            <person name="Carleton-Romer H.A."/>
            <person name="Stroika S."/>
            <person name="Kucerova Z."/>
            <person name="Roache K.F."/>
            <person name="Sabol A.L."/>
            <person name="Besser J."/>
            <person name="Gerner-Smidt P."/>
        </authorList>
    </citation>
    <scope>NUCLEOTIDE SEQUENCE</scope>
    <source>
        <strain evidence="2">PNUSAS101199</strain>
    </source>
</reference>
<organism evidence="2">
    <name type="scientific">Salmonella enterica</name>
    <name type="common">Salmonella choleraesuis</name>
    <dbReference type="NCBI Taxonomy" id="28901"/>
    <lineage>
        <taxon>Bacteria</taxon>
        <taxon>Pseudomonadati</taxon>
        <taxon>Pseudomonadota</taxon>
        <taxon>Gammaproteobacteria</taxon>
        <taxon>Enterobacterales</taxon>
        <taxon>Enterobacteriaceae</taxon>
        <taxon>Salmonella</taxon>
    </lineage>
</organism>
<protein>
    <submittedName>
        <fullName evidence="2">Replication protein RepA</fullName>
    </submittedName>
</protein>
<accession>A0A3V7HCQ6</accession>
<sequence length="32" mass="3812">MKIIGVFVFWFQVDTSQNQIPVNLRHDQPKIL</sequence>
<geneLocation type="plasmid" evidence="1">
    <name>pSA20021456.1</name>
</geneLocation>
<proteinExistence type="predicted"/>
<evidence type="ECO:0000313" key="1">
    <source>
        <dbReference type="EMBL" id="AXD74570.1"/>
    </source>
</evidence>
<name>A0A3V7HCQ6_SALER</name>
<geneLocation type="plasmid" evidence="3">
    <name>psa20021456.1</name>
</geneLocation>
<dbReference type="EMBL" id="CP030220">
    <property type="protein sequence ID" value="AXD74570.1"/>
    <property type="molecule type" value="Genomic_DNA"/>
</dbReference>
<keyword evidence="1" id="KW-0614">Plasmid</keyword>
<dbReference type="EMBL" id="AALAOU010000034">
    <property type="protein sequence ID" value="ECX6662502.1"/>
    <property type="molecule type" value="Genomic_DNA"/>
</dbReference>
<evidence type="ECO:0000313" key="3">
    <source>
        <dbReference type="Proteomes" id="UP000251994"/>
    </source>
</evidence>
<dbReference type="Proteomes" id="UP000251994">
    <property type="component" value="Plasmid pSA20021456.1"/>
</dbReference>
<reference evidence="1 3" key="1">
    <citation type="submission" date="2018-06" db="EMBL/GenBank/DDBJ databases">
        <title>Completed Genome Sequences of 32 Strains from Various Serotypes of Salmonella enterica.</title>
        <authorList>
            <person name="Nash J.H.E."/>
            <person name="Robertson J."/>
            <person name="Bessonov K."/>
        </authorList>
    </citation>
    <scope>NUCLEOTIDE SEQUENCE [LARGE SCALE GENOMIC DNA]</scope>
    <source>
        <strain evidence="1 3">SA20021456</strain>
        <plasmid evidence="3">psa20021456.1</plasmid>
        <plasmid evidence="1">pSA20021456.1</plasmid>
    </source>
</reference>
<dbReference type="AlphaFoldDB" id="A0A3V7HCQ6"/>
<evidence type="ECO:0000313" key="2">
    <source>
        <dbReference type="EMBL" id="ECX6662502.1"/>
    </source>
</evidence>